<dbReference type="InterPro" id="IPR056789">
    <property type="entry name" value="LRR_R13L1-DRL21"/>
</dbReference>
<dbReference type="Pfam" id="PF25019">
    <property type="entry name" value="LRR_R13L1-DRL21"/>
    <property type="match status" value="1"/>
</dbReference>
<dbReference type="SUPFAM" id="SSF52047">
    <property type="entry name" value="RNI-like"/>
    <property type="match status" value="1"/>
</dbReference>
<name>A0A6J1EC27_CUCMO</name>
<reference evidence="3" key="1">
    <citation type="submission" date="2025-08" db="UniProtKB">
        <authorList>
            <consortium name="RefSeq"/>
        </authorList>
    </citation>
    <scope>IDENTIFICATION</scope>
    <source>
        <tissue evidence="3">Young leaves</tissue>
    </source>
</reference>
<proteinExistence type="predicted"/>
<dbReference type="PANTHER" id="PTHR47186:SF18">
    <property type="entry name" value="RX N-TERMINAL DOMAIN-CONTAINING PROTEIN"/>
    <property type="match status" value="1"/>
</dbReference>
<accession>A0A6J1EC27</accession>
<organism evidence="2 3">
    <name type="scientific">Cucurbita moschata</name>
    <name type="common">Winter crookneck squash</name>
    <name type="synonym">Cucurbita pepo var. moschata</name>
    <dbReference type="NCBI Taxonomy" id="3662"/>
    <lineage>
        <taxon>Eukaryota</taxon>
        <taxon>Viridiplantae</taxon>
        <taxon>Streptophyta</taxon>
        <taxon>Embryophyta</taxon>
        <taxon>Tracheophyta</taxon>
        <taxon>Spermatophyta</taxon>
        <taxon>Magnoliopsida</taxon>
        <taxon>eudicotyledons</taxon>
        <taxon>Gunneridae</taxon>
        <taxon>Pentapetalae</taxon>
        <taxon>rosids</taxon>
        <taxon>fabids</taxon>
        <taxon>Cucurbitales</taxon>
        <taxon>Cucurbitaceae</taxon>
        <taxon>Cucurbiteae</taxon>
        <taxon>Cucurbita</taxon>
    </lineage>
</organism>
<protein>
    <submittedName>
        <fullName evidence="3">Disease resistance protein RGA2-like</fullName>
    </submittedName>
</protein>
<dbReference type="RefSeq" id="XP_022925386.1">
    <property type="nucleotide sequence ID" value="XM_023069618.1"/>
</dbReference>
<dbReference type="KEGG" id="cmos:111432690"/>
<dbReference type="PANTHER" id="PTHR47186">
    <property type="entry name" value="LEUCINE-RICH REPEAT-CONTAINING PROTEIN 57"/>
    <property type="match status" value="1"/>
</dbReference>
<evidence type="ECO:0000313" key="2">
    <source>
        <dbReference type="Proteomes" id="UP000504609"/>
    </source>
</evidence>
<dbReference type="Gene3D" id="3.80.10.10">
    <property type="entry name" value="Ribonuclease Inhibitor"/>
    <property type="match status" value="3"/>
</dbReference>
<dbReference type="AlphaFoldDB" id="A0A6J1EC27"/>
<feature type="domain" description="R13L1/DRL21-like LRR repeat region" evidence="1">
    <location>
        <begin position="27"/>
        <end position="148"/>
    </location>
</feature>
<evidence type="ECO:0000259" key="1">
    <source>
        <dbReference type="Pfam" id="PF25019"/>
    </source>
</evidence>
<gene>
    <name evidence="3" type="primary">LOC111432690</name>
</gene>
<sequence length="450" mass="51334">MPKHLSRMTQLQTLSIFVVGFEEGRKIEELGPLKDLKGKLSLLHLEQVKSKKEAKAANLVPKENISDLLFEWSVEREDCDDNDLSVLKGLQPHQNLQALRIRNFAGELLPTCIFVENLVELHLDYFKKCETLPMLGQLSKLEVLKINELSAVKSIGCQFYGNYCDSRTLFPKLKRLDILQMDNLEQWEEVTALTNSTAFPHLESLTICSCLKLKNIPNIFTTHGQRLEADTVNARLFSSFQSPPKLQSLCIYNCTSLIKLPNWLEFCSSLVDLCIGDFHDDISPSKLNPPNLQNMQNLSSLRLENFHNLPEGLGRIHNLKTLVVEGPMQDYDWSRFIPFNSLEVLELHEIRTVNLTQLPRQLMFLTTLRSLYINNFNGLESLPEWLGNVTSLETLELCLCKNLKNLSSKKAMSNLTKLNRLRVLGCSQLEVGEGDVEREKVSHVPNIFVL</sequence>
<dbReference type="InterPro" id="IPR032675">
    <property type="entry name" value="LRR_dom_sf"/>
</dbReference>
<dbReference type="SUPFAM" id="SSF52058">
    <property type="entry name" value="L domain-like"/>
    <property type="match status" value="1"/>
</dbReference>
<dbReference type="GeneID" id="111432690"/>
<evidence type="ECO:0000313" key="3">
    <source>
        <dbReference type="RefSeq" id="XP_022925386.1"/>
    </source>
</evidence>
<dbReference type="Proteomes" id="UP000504609">
    <property type="component" value="Unplaced"/>
</dbReference>
<keyword evidence="2" id="KW-1185">Reference proteome</keyword>